<name>A0AAD9KXU0_RIDPI</name>
<dbReference type="EMBL" id="JAODUO010000493">
    <property type="protein sequence ID" value="KAK2179391.1"/>
    <property type="molecule type" value="Genomic_DNA"/>
</dbReference>
<accession>A0AAD9KXU0</accession>
<evidence type="ECO:0000313" key="1">
    <source>
        <dbReference type="EMBL" id="KAK2179391.1"/>
    </source>
</evidence>
<sequence length="212" mass="23490">RTYGPWWRRAPSAVPPFKGTPSTFISEDYIELWFGEKVFPARIDIYETFNPGTIVKILALEVSASVYQWSCRACLTVEVSACVYQWRCQPVSISGAVGQCLSEELSAMSSSGGVSQCVIRLEFNQTRSDYYMELDAVFLHGLKNMSPADTRETEPVVDLSSPSLHNCCRGDDIHNNAAIITKGLAFLHVQDGLSAALDDTDNGHFDILPVWS</sequence>
<gene>
    <name evidence="1" type="ORF">NP493_493g01003</name>
</gene>
<evidence type="ECO:0000313" key="2">
    <source>
        <dbReference type="Proteomes" id="UP001209878"/>
    </source>
</evidence>
<feature type="non-terminal residue" evidence="1">
    <location>
        <position position="1"/>
    </location>
</feature>
<protein>
    <submittedName>
        <fullName evidence="1">Uncharacterized protein</fullName>
    </submittedName>
</protein>
<keyword evidence="2" id="KW-1185">Reference proteome</keyword>
<proteinExistence type="predicted"/>
<reference evidence="1" key="1">
    <citation type="journal article" date="2023" name="Mol. Biol. Evol.">
        <title>Third-Generation Sequencing Reveals the Adaptive Role of the Epigenome in Three Deep-Sea Polychaetes.</title>
        <authorList>
            <person name="Perez M."/>
            <person name="Aroh O."/>
            <person name="Sun Y."/>
            <person name="Lan Y."/>
            <person name="Juniper S.K."/>
            <person name="Young C.R."/>
            <person name="Angers B."/>
            <person name="Qian P.Y."/>
        </authorList>
    </citation>
    <scope>NUCLEOTIDE SEQUENCE</scope>
    <source>
        <strain evidence="1">R07B-5</strain>
    </source>
</reference>
<dbReference type="AlphaFoldDB" id="A0AAD9KXU0"/>
<comment type="caution">
    <text evidence="1">The sequence shown here is derived from an EMBL/GenBank/DDBJ whole genome shotgun (WGS) entry which is preliminary data.</text>
</comment>
<dbReference type="Proteomes" id="UP001209878">
    <property type="component" value="Unassembled WGS sequence"/>
</dbReference>
<organism evidence="1 2">
    <name type="scientific">Ridgeia piscesae</name>
    <name type="common">Tubeworm</name>
    <dbReference type="NCBI Taxonomy" id="27915"/>
    <lineage>
        <taxon>Eukaryota</taxon>
        <taxon>Metazoa</taxon>
        <taxon>Spiralia</taxon>
        <taxon>Lophotrochozoa</taxon>
        <taxon>Annelida</taxon>
        <taxon>Polychaeta</taxon>
        <taxon>Sedentaria</taxon>
        <taxon>Canalipalpata</taxon>
        <taxon>Sabellida</taxon>
        <taxon>Siboglinidae</taxon>
        <taxon>Ridgeia</taxon>
    </lineage>
</organism>